<dbReference type="GO" id="GO:0003700">
    <property type="term" value="F:DNA-binding transcription factor activity"/>
    <property type="evidence" value="ECO:0007669"/>
    <property type="project" value="TreeGrafter"/>
</dbReference>
<keyword evidence="1" id="KW-0805">Transcription regulation</keyword>
<dbReference type="Pfam" id="PF00440">
    <property type="entry name" value="TetR_N"/>
    <property type="match status" value="1"/>
</dbReference>
<evidence type="ECO:0000256" key="1">
    <source>
        <dbReference type="ARBA" id="ARBA00023015"/>
    </source>
</evidence>
<dbReference type="SUPFAM" id="SSF46689">
    <property type="entry name" value="Homeodomain-like"/>
    <property type="match status" value="1"/>
</dbReference>
<proteinExistence type="predicted"/>
<protein>
    <submittedName>
        <fullName evidence="6">TetR family transcriptional regulator</fullName>
    </submittedName>
</protein>
<keyword evidence="3" id="KW-0804">Transcription</keyword>
<gene>
    <name evidence="6" type="ORF">MAIC_42060</name>
</gene>
<evidence type="ECO:0000256" key="4">
    <source>
        <dbReference type="PROSITE-ProRule" id="PRU00335"/>
    </source>
</evidence>
<accession>A0AAD1HPQ0</accession>
<dbReference type="PANTHER" id="PTHR30055:SF234">
    <property type="entry name" value="HTH-TYPE TRANSCRIPTIONAL REGULATOR BETI"/>
    <property type="match status" value="1"/>
</dbReference>
<name>A0AAD1HPQ0_9MYCO</name>
<evidence type="ECO:0000256" key="2">
    <source>
        <dbReference type="ARBA" id="ARBA00023125"/>
    </source>
</evidence>
<dbReference type="Gene3D" id="1.10.357.10">
    <property type="entry name" value="Tetracycline Repressor, domain 2"/>
    <property type="match status" value="1"/>
</dbReference>
<evidence type="ECO:0000313" key="6">
    <source>
        <dbReference type="EMBL" id="BBX09403.1"/>
    </source>
</evidence>
<feature type="domain" description="HTH tetR-type" evidence="5">
    <location>
        <begin position="1"/>
        <end position="55"/>
    </location>
</feature>
<evidence type="ECO:0000259" key="5">
    <source>
        <dbReference type="PROSITE" id="PS50977"/>
    </source>
</evidence>
<dbReference type="InterPro" id="IPR009057">
    <property type="entry name" value="Homeodomain-like_sf"/>
</dbReference>
<evidence type="ECO:0000313" key="7">
    <source>
        <dbReference type="Proteomes" id="UP000467327"/>
    </source>
</evidence>
<keyword evidence="2 4" id="KW-0238">DNA-binding</keyword>
<dbReference type="InterPro" id="IPR001647">
    <property type="entry name" value="HTH_TetR"/>
</dbReference>
<dbReference type="EMBL" id="AP022561">
    <property type="protein sequence ID" value="BBX09403.1"/>
    <property type="molecule type" value="Genomic_DNA"/>
</dbReference>
<dbReference type="PANTHER" id="PTHR30055">
    <property type="entry name" value="HTH-TYPE TRANSCRIPTIONAL REGULATOR RUTR"/>
    <property type="match status" value="1"/>
</dbReference>
<reference evidence="6 7" key="1">
    <citation type="journal article" date="2019" name="Emerg. Microbes Infect.">
        <title>Comprehensive subspecies identification of 175 nontuberculous mycobacteria species based on 7547 genomic profiles.</title>
        <authorList>
            <person name="Matsumoto Y."/>
            <person name="Kinjo T."/>
            <person name="Motooka D."/>
            <person name="Nabeya D."/>
            <person name="Jung N."/>
            <person name="Uechi K."/>
            <person name="Horii T."/>
            <person name="Iida T."/>
            <person name="Fujita J."/>
            <person name="Nakamura S."/>
        </authorList>
    </citation>
    <scope>NUCLEOTIDE SEQUENCE [LARGE SCALE GENOMIC DNA]</scope>
    <source>
        <strain evidence="6 7">JCM 6376</strain>
    </source>
</reference>
<dbReference type="PRINTS" id="PR00455">
    <property type="entry name" value="HTHTETR"/>
</dbReference>
<dbReference type="AlphaFoldDB" id="A0AAD1HPQ0"/>
<dbReference type="PROSITE" id="PS50977">
    <property type="entry name" value="HTH_TETR_2"/>
    <property type="match status" value="1"/>
</dbReference>
<feature type="DNA-binding region" description="H-T-H motif" evidence="4">
    <location>
        <begin position="18"/>
        <end position="37"/>
    </location>
</feature>
<dbReference type="Proteomes" id="UP000467327">
    <property type="component" value="Chromosome"/>
</dbReference>
<organism evidence="6 7">
    <name type="scientific">Mycolicibacterium aichiense</name>
    <dbReference type="NCBI Taxonomy" id="1799"/>
    <lineage>
        <taxon>Bacteria</taxon>
        <taxon>Bacillati</taxon>
        <taxon>Actinomycetota</taxon>
        <taxon>Actinomycetes</taxon>
        <taxon>Mycobacteriales</taxon>
        <taxon>Mycobacteriaceae</taxon>
        <taxon>Mycolicibacterium</taxon>
    </lineage>
</organism>
<keyword evidence="7" id="KW-1185">Reference proteome</keyword>
<sequence length="188" mass="20940">MLASARTLFAERGYFATTINDIAAASRVSAGTVYQQCGGKQGLLRSLMDSWTTSDLVQGTLDQIERCESPAEVYAALADSYLEFWRRYDDIVQLVLATAVHDEAATESLGQAMARHRAALYEIARKLRTLGDFADSFTDEDFADITLYHYGPHNGFHFTVTVLGWPEDRAKEFLSTQFRQSLHAAATN</sequence>
<dbReference type="KEGG" id="maic:MAIC_42060"/>
<dbReference type="InterPro" id="IPR050109">
    <property type="entry name" value="HTH-type_TetR-like_transc_reg"/>
</dbReference>
<evidence type="ECO:0000256" key="3">
    <source>
        <dbReference type="ARBA" id="ARBA00023163"/>
    </source>
</evidence>
<dbReference type="GO" id="GO:0000976">
    <property type="term" value="F:transcription cis-regulatory region binding"/>
    <property type="evidence" value="ECO:0007669"/>
    <property type="project" value="TreeGrafter"/>
</dbReference>